<organism evidence="1 2">
    <name type="scientific">Nephila pilipes</name>
    <name type="common">Giant wood spider</name>
    <name type="synonym">Nephila maculata</name>
    <dbReference type="NCBI Taxonomy" id="299642"/>
    <lineage>
        <taxon>Eukaryota</taxon>
        <taxon>Metazoa</taxon>
        <taxon>Ecdysozoa</taxon>
        <taxon>Arthropoda</taxon>
        <taxon>Chelicerata</taxon>
        <taxon>Arachnida</taxon>
        <taxon>Araneae</taxon>
        <taxon>Araneomorphae</taxon>
        <taxon>Entelegynae</taxon>
        <taxon>Araneoidea</taxon>
        <taxon>Nephilidae</taxon>
        <taxon>Nephila</taxon>
    </lineage>
</organism>
<dbReference type="Proteomes" id="UP000887013">
    <property type="component" value="Unassembled WGS sequence"/>
</dbReference>
<reference evidence="1" key="1">
    <citation type="submission" date="2020-08" db="EMBL/GenBank/DDBJ databases">
        <title>Multicomponent nature underlies the extraordinary mechanical properties of spider dragline silk.</title>
        <authorList>
            <person name="Kono N."/>
            <person name="Nakamura H."/>
            <person name="Mori M."/>
            <person name="Yoshida Y."/>
            <person name="Ohtoshi R."/>
            <person name="Malay A.D."/>
            <person name="Moran D.A.P."/>
            <person name="Tomita M."/>
            <person name="Numata K."/>
            <person name="Arakawa K."/>
        </authorList>
    </citation>
    <scope>NUCLEOTIDE SEQUENCE</scope>
</reference>
<dbReference type="AlphaFoldDB" id="A0A8X6MNW6"/>
<proteinExistence type="predicted"/>
<sequence>IFLREKKIYQDVFHCDSFLYCFSASLSSRTCLPPPTLPIRICCQ</sequence>
<feature type="non-terminal residue" evidence="1">
    <location>
        <position position="1"/>
    </location>
</feature>
<evidence type="ECO:0000313" key="2">
    <source>
        <dbReference type="Proteomes" id="UP000887013"/>
    </source>
</evidence>
<evidence type="ECO:0000313" key="1">
    <source>
        <dbReference type="EMBL" id="GFS70350.1"/>
    </source>
</evidence>
<keyword evidence="2" id="KW-1185">Reference proteome</keyword>
<protein>
    <submittedName>
        <fullName evidence="1">Uncharacterized protein</fullName>
    </submittedName>
</protein>
<gene>
    <name evidence="1" type="ORF">NPIL_244921</name>
</gene>
<comment type="caution">
    <text evidence="1">The sequence shown here is derived from an EMBL/GenBank/DDBJ whole genome shotgun (WGS) entry which is preliminary data.</text>
</comment>
<dbReference type="EMBL" id="BMAW01049364">
    <property type="protein sequence ID" value="GFS70350.1"/>
    <property type="molecule type" value="Genomic_DNA"/>
</dbReference>
<name>A0A8X6MNW6_NEPPI</name>
<accession>A0A8X6MNW6</accession>